<accession>A0ACC0J7R0</accession>
<comment type="caution">
    <text evidence="1">The sequence shown here is derived from an EMBL/GenBank/DDBJ whole genome shotgun (WGS) entry which is preliminary data.</text>
</comment>
<dbReference type="Proteomes" id="UP001064048">
    <property type="component" value="Chromosome 14"/>
</dbReference>
<keyword evidence="2" id="KW-1185">Reference proteome</keyword>
<protein>
    <submittedName>
        <fullName evidence="1">Uncharacterized protein</fullName>
    </submittedName>
</protein>
<evidence type="ECO:0000313" key="2">
    <source>
        <dbReference type="Proteomes" id="UP001064048"/>
    </source>
</evidence>
<evidence type="ECO:0000313" key="1">
    <source>
        <dbReference type="EMBL" id="KAI8420153.1"/>
    </source>
</evidence>
<name>A0ACC0J7R0_CHOFU</name>
<reference evidence="1 2" key="1">
    <citation type="journal article" date="2022" name="Genome Biol. Evol.">
        <title>The Spruce Budworm Genome: Reconstructing the Evolutionary History of Antifreeze Proteins.</title>
        <authorList>
            <person name="Beliveau C."/>
            <person name="Gagne P."/>
            <person name="Picq S."/>
            <person name="Vernygora O."/>
            <person name="Keeling C.I."/>
            <person name="Pinkney K."/>
            <person name="Doucet D."/>
            <person name="Wen F."/>
            <person name="Johnston J.S."/>
            <person name="Maaroufi H."/>
            <person name="Boyle B."/>
            <person name="Laroche J."/>
            <person name="Dewar K."/>
            <person name="Juretic N."/>
            <person name="Blackburn G."/>
            <person name="Nisole A."/>
            <person name="Brunet B."/>
            <person name="Brandao M."/>
            <person name="Lumley L."/>
            <person name="Duan J."/>
            <person name="Quan G."/>
            <person name="Lucarotti C.J."/>
            <person name="Roe A.D."/>
            <person name="Sperling F.A.H."/>
            <person name="Levesque R.C."/>
            <person name="Cusson M."/>
        </authorList>
    </citation>
    <scope>NUCLEOTIDE SEQUENCE [LARGE SCALE GENOMIC DNA]</scope>
    <source>
        <strain evidence="1">Glfc:IPQL:Cfum</strain>
    </source>
</reference>
<organism evidence="1 2">
    <name type="scientific">Choristoneura fumiferana</name>
    <name type="common">Spruce budworm moth</name>
    <name type="synonym">Archips fumiferana</name>
    <dbReference type="NCBI Taxonomy" id="7141"/>
    <lineage>
        <taxon>Eukaryota</taxon>
        <taxon>Metazoa</taxon>
        <taxon>Ecdysozoa</taxon>
        <taxon>Arthropoda</taxon>
        <taxon>Hexapoda</taxon>
        <taxon>Insecta</taxon>
        <taxon>Pterygota</taxon>
        <taxon>Neoptera</taxon>
        <taxon>Endopterygota</taxon>
        <taxon>Lepidoptera</taxon>
        <taxon>Glossata</taxon>
        <taxon>Ditrysia</taxon>
        <taxon>Tortricoidea</taxon>
        <taxon>Tortricidae</taxon>
        <taxon>Tortricinae</taxon>
        <taxon>Choristoneura</taxon>
    </lineage>
</organism>
<gene>
    <name evidence="1" type="ORF">MSG28_008724</name>
</gene>
<proteinExistence type="predicted"/>
<dbReference type="EMBL" id="CM046114">
    <property type="protein sequence ID" value="KAI8420153.1"/>
    <property type="molecule type" value="Genomic_DNA"/>
</dbReference>
<sequence length="608" mass="69581">MQNLPDNVREVVAKLVPSSILEDIACFVLYDDHPAQRKNCDITICTKHGEVKEYFRREEVSSLLLRSNFKAAQIRIIRNNNCQLYYLVASDHEVVILSKINQLKVHQRVSNMESYDVDDYGYNGLASLKVVQKDDAVPLIFDDKFQRLSEQAIIMDGVHVDDSIPVLLDLKRKLVQTRYSIGCNVKSQNKLQDLRKLATFASYQKMHPSLEDSMFHQNYKQKCEAVKLQSKAPCVKICNQKFVIVLHAINKHKQASSIHIQGVPETDDIPSTADRVLRDVTVLLHAKNKPAMMYTTRLFTHKTITPFWEETKQTLENNVKTAIVVVVDSSELQFTVPSKIEFNGVISYRKLNKECLLPFDYVTIPYAETMESQMDILANELDENSILAIMASTERVDLTLRLLGDIIDDTTLPLPELFHIYLGMEILEKARNVVVHKRAAHHVLNGVMVVLERDARVIHLYHLAVYARSPGQIVSLINYIYDAIPIRTVVTSKLHIITSTAEALSRYMEVVPFTVQFNTSYAIYGVSILNQIKMILQYLDSCMVKMNFTKKNAMQNKNGNQIDLFANGVVDYMEFRTLLLQEAMNGIRALKRGQFSTREVEILFEIKE</sequence>